<dbReference type="EMBL" id="VUNE01000004">
    <property type="protein sequence ID" value="MST62952.1"/>
    <property type="molecule type" value="Genomic_DNA"/>
</dbReference>
<feature type="binding site" evidence="6">
    <location>
        <position position="290"/>
    </location>
    <ligand>
        <name>(3R)-3-methyl-D-ornithine</name>
        <dbReference type="ChEBI" id="CHEBI:64642"/>
    </ligand>
</feature>
<keyword evidence="4 5" id="KW-0411">Iron-sulfur</keyword>
<organism evidence="8 9">
    <name type="scientific">Peptostreptococcus porci</name>
    <dbReference type="NCBI Taxonomy" id="2652282"/>
    <lineage>
        <taxon>Bacteria</taxon>
        <taxon>Bacillati</taxon>
        <taxon>Bacillota</taxon>
        <taxon>Clostridia</taxon>
        <taxon>Peptostreptococcales</taxon>
        <taxon>Peptostreptococcaceae</taxon>
        <taxon>Peptostreptococcus</taxon>
    </lineage>
</organism>
<dbReference type="InterPro" id="IPR024021">
    <property type="entry name" value="FeFe-hyd_HydE_rSAM"/>
</dbReference>
<evidence type="ECO:0000256" key="3">
    <source>
        <dbReference type="ARBA" id="ARBA00023004"/>
    </source>
</evidence>
<dbReference type="PIRSF" id="PIRSF004762">
    <property type="entry name" value="CHP00423"/>
    <property type="match status" value="1"/>
</dbReference>
<dbReference type="Gene3D" id="3.20.20.70">
    <property type="entry name" value="Aldolase class I"/>
    <property type="match status" value="1"/>
</dbReference>
<name>A0A6N7XF08_9FIRM</name>
<evidence type="ECO:0000313" key="8">
    <source>
        <dbReference type="EMBL" id="MST62952.1"/>
    </source>
</evidence>
<dbReference type="GO" id="GO:0051539">
    <property type="term" value="F:4 iron, 4 sulfur cluster binding"/>
    <property type="evidence" value="ECO:0007669"/>
    <property type="project" value="UniProtKB-KW"/>
</dbReference>
<dbReference type="InterPro" id="IPR058240">
    <property type="entry name" value="rSAM_sf"/>
</dbReference>
<dbReference type="AlphaFoldDB" id="A0A6N7XF08"/>
<keyword evidence="5" id="KW-0004">4Fe-4S</keyword>
<proteinExistence type="predicted"/>
<dbReference type="InterPro" id="IPR007197">
    <property type="entry name" value="rSAM"/>
</dbReference>
<sequence>MKYSKKLINEKTNCIKNIINDTIINKRISERFIDGLVDDSFIMQLLEMDDFDDIFSCANRINQYTHGKYVDIRGIIEFSNFCKRQCKYCGLNKNNKKASRYRMSVDEIVDVGVKAYEIGYKTVVLQSGEDPYYSREILGNIIKRIKSNAEIKITLSCGELDFESLKYLKKCGADRYLLKHETSDDRIYSLLHPCGNLSSRIKCLESLKLLNYETGSGFMIGLPNQTNTTIARDILLLKNLKCDMAGIGPFIPHPETELKEKEHGSIELTKRSVAITRILLPFANLPATTSLGVIDSDEKRNVFECGANVIMNKLTPQKYLKLYEIYPNDIETLEPKKERKKLEDYLLSIDRIPR</sequence>
<evidence type="ECO:0000256" key="4">
    <source>
        <dbReference type="ARBA" id="ARBA00023014"/>
    </source>
</evidence>
<dbReference type="RefSeq" id="WP_154538425.1">
    <property type="nucleotide sequence ID" value="NZ_VUNE01000004.1"/>
</dbReference>
<protein>
    <submittedName>
        <fullName evidence="8">[FeFe] hydrogenase H-cluster radical SAM maturase HydE</fullName>
    </submittedName>
</protein>
<dbReference type="SFLD" id="SFLDG01082">
    <property type="entry name" value="B12-binding_domain_containing"/>
    <property type="match status" value="1"/>
</dbReference>
<keyword evidence="9" id="KW-1185">Reference proteome</keyword>
<evidence type="ECO:0000256" key="1">
    <source>
        <dbReference type="ARBA" id="ARBA00022691"/>
    </source>
</evidence>
<evidence type="ECO:0000256" key="2">
    <source>
        <dbReference type="ARBA" id="ARBA00022723"/>
    </source>
</evidence>
<dbReference type="SFLD" id="SFLDG01060">
    <property type="entry name" value="BATS_domain_containing"/>
    <property type="match status" value="1"/>
</dbReference>
<dbReference type="Proteomes" id="UP000440713">
    <property type="component" value="Unassembled WGS sequence"/>
</dbReference>
<dbReference type="PROSITE" id="PS51918">
    <property type="entry name" value="RADICAL_SAM"/>
    <property type="match status" value="1"/>
</dbReference>
<dbReference type="GO" id="GO:0016740">
    <property type="term" value="F:transferase activity"/>
    <property type="evidence" value="ECO:0007669"/>
    <property type="project" value="TreeGrafter"/>
</dbReference>
<keyword evidence="1 5" id="KW-0949">S-adenosyl-L-methionine</keyword>
<dbReference type="NCBIfam" id="TIGR03956">
    <property type="entry name" value="rSAM_HydE"/>
    <property type="match status" value="1"/>
</dbReference>
<dbReference type="InterPro" id="IPR034422">
    <property type="entry name" value="HydE/PylB-like"/>
</dbReference>
<reference evidence="8 9" key="1">
    <citation type="submission" date="2019-08" db="EMBL/GenBank/DDBJ databases">
        <title>In-depth cultivation of the pig gut microbiome towards novel bacterial diversity and tailored functional studies.</title>
        <authorList>
            <person name="Wylensek D."/>
            <person name="Hitch T.C.A."/>
            <person name="Clavel T."/>
        </authorList>
    </citation>
    <scope>NUCLEOTIDE SEQUENCE [LARGE SCALE GENOMIC DNA]</scope>
    <source>
        <strain evidence="8 9">WCA-SAB-591-4A-A</strain>
    </source>
</reference>
<dbReference type="Pfam" id="PF04055">
    <property type="entry name" value="Radical_SAM"/>
    <property type="match status" value="1"/>
</dbReference>
<dbReference type="GO" id="GO:0046872">
    <property type="term" value="F:metal ion binding"/>
    <property type="evidence" value="ECO:0007669"/>
    <property type="project" value="UniProtKB-KW"/>
</dbReference>
<evidence type="ECO:0000259" key="7">
    <source>
        <dbReference type="PROSITE" id="PS51918"/>
    </source>
</evidence>
<evidence type="ECO:0000256" key="6">
    <source>
        <dbReference type="PIRSR" id="PIRSR004762-2"/>
    </source>
</evidence>
<dbReference type="CDD" id="cd01335">
    <property type="entry name" value="Radical_SAM"/>
    <property type="match status" value="1"/>
</dbReference>
<feature type="binding site" evidence="5">
    <location>
        <position position="89"/>
    </location>
    <ligand>
        <name>[4Fe-4S] cluster</name>
        <dbReference type="ChEBI" id="CHEBI:49883"/>
        <note>4Fe-4S-S-AdoMet</note>
    </ligand>
</feature>
<feature type="binding site" evidence="6">
    <location>
        <position position="181"/>
    </location>
    <ligand>
        <name>S-adenosyl-L-methionine</name>
        <dbReference type="ChEBI" id="CHEBI:59789"/>
    </ligand>
</feature>
<dbReference type="InterPro" id="IPR013785">
    <property type="entry name" value="Aldolase_TIM"/>
</dbReference>
<dbReference type="PANTHER" id="PTHR43726">
    <property type="entry name" value="3-METHYLORNITHINE SYNTHASE"/>
    <property type="match status" value="1"/>
</dbReference>
<accession>A0A6N7XF08</accession>
<feature type="binding site" evidence="6">
    <location>
        <position position="200"/>
    </location>
    <ligand>
        <name>S-adenosyl-L-methionine</name>
        <dbReference type="ChEBI" id="CHEBI:59789"/>
    </ligand>
</feature>
<keyword evidence="3 5" id="KW-0408">Iron</keyword>
<evidence type="ECO:0000313" key="9">
    <source>
        <dbReference type="Proteomes" id="UP000440713"/>
    </source>
</evidence>
<dbReference type="SUPFAM" id="SSF102114">
    <property type="entry name" value="Radical SAM enzymes"/>
    <property type="match status" value="1"/>
</dbReference>
<gene>
    <name evidence="8" type="primary">hydE</name>
    <name evidence="8" type="ORF">FYJ71_08205</name>
</gene>
<feature type="binding site" evidence="5">
    <location>
        <position position="86"/>
    </location>
    <ligand>
        <name>[4Fe-4S] cluster</name>
        <dbReference type="ChEBI" id="CHEBI:49883"/>
        <note>4Fe-4S-S-AdoMet</note>
    </ligand>
</feature>
<comment type="caution">
    <text evidence="8">The sequence shown here is derived from an EMBL/GenBank/DDBJ whole genome shotgun (WGS) entry which is preliminary data.</text>
</comment>
<dbReference type="SFLD" id="SFLDG01280">
    <property type="entry name" value="HydE/PylB-like"/>
    <property type="match status" value="1"/>
</dbReference>
<feature type="binding site" evidence="5">
    <location>
        <position position="82"/>
    </location>
    <ligand>
        <name>[4Fe-4S] cluster</name>
        <dbReference type="ChEBI" id="CHEBI:49883"/>
        <note>4Fe-4S-S-AdoMet</note>
    </ligand>
</feature>
<feature type="domain" description="Radical SAM core" evidence="7">
    <location>
        <begin position="68"/>
        <end position="288"/>
    </location>
</feature>
<feature type="binding site" evidence="6">
    <location>
        <position position="156"/>
    </location>
    <ligand>
        <name>(3R)-3-methyl-D-ornithine</name>
        <dbReference type="ChEBI" id="CHEBI:64642"/>
    </ligand>
</feature>
<dbReference type="PANTHER" id="PTHR43726:SF1">
    <property type="entry name" value="BIOTIN SYNTHASE"/>
    <property type="match status" value="1"/>
</dbReference>
<evidence type="ECO:0000256" key="5">
    <source>
        <dbReference type="PIRSR" id="PIRSR004762-1"/>
    </source>
</evidence>
<comment type="cofactor">
    <cofactor evidence="5">
        <name>[4Fe-4S] cluster</name>
        <dbReference type="ChEBI" id="CHEBI:49883"/>
    </cofactor>
    <text evidence="5">Binds 1 [4Fe-4S] cluster. The cluster is coordinated with 3 cysteines and an exchangeable S-adenosyl-L-methionine.</text>
</comment>
<dbReference type="SMART" id="SM00729">
    <property type="entry name" value="Elp3"/>
    <property type="match status" value="1"/>
</dbReference>
<dbReference type="InterPro" id="IPR006638">
    <property type="entry name" value="Elp3/MiaA/NifB-like_rSAM"/>
</dbReference>
<keyword evidence="2" id="KW-0479">Metal-binding</keyword>
<dbReference type="SFLD" id="SFLDS00029">
    <property type="entry name" value="Radical_SAM"/>
    <property type="match status" value="1"/>
</dbReference>